<reference evidence="4" key="1">
    <citation type="submission" date="2020-12" db="EMBL/GenBank/DDBJ databases">
        <title>Metabolic potential, ecology and presence of endohyphal bacteria is reflected in genomic diversity of Mucoromycotina.</title>
        <authorList>
            <person name="Muszewska A."/>
            <person name="Okrasinska A."/>
            <person name="Steczkiewicz K."/>
            <person name="Drgas O."/>
            <person name="Orlowska M."/>
            <person name="Perlinska-Lenart U."/>
            <person name="Aleksandrzak-Piekarczyk T."/>
            <person name="Szatraj K."/>
            <person name="Zielenkiewicz U."/>
            <person name="Pilsyk S."/>
            <person name="Malc E."/>
            <person name="Mieczkowski P."/>
            <person name="Kruszewska J.S."/>
            <person name="Biernat P."/>
            <person name="Pawlowska J."/>
        </authorList>
    </citation>
    <scope>NUCLEOTIDE SEQUENCE</scope>
    <source>
        <strain evidence="4">WA0000067209</strain>
    </source>
</reference>
<dbReference type="OrthoDB" id="1908178at2759"/>
<feature type="repeat" description="PPR" evidence="2">
    <location>
        <begin position="222"/>
        <end position="256"/>
    </location>
</feature>
<evidence type="ECO:0008006" key="6">
    <source>
        <dbReference type="Google" id="ProtNLM"/>
    </source>
</evidence>
<keyword evidence="5" id="KW-1185">Reference proteome</keyword>
<comment type="similarity">
    <text evidence="1">Belongs to the PPR family. P subfamily.</text>
</comment>
<evidence type="ECO:0000256" key="1">
    <source>
        <dbReference type="ARBA" id="ARBA00007626"/>
    </source>
</evidence>
<dbReference type="Pfam" id="PF01535">
    <property type="entry name" value="PPR"/>
    <property type="match status" value="1"/>
</dbReference>
<dbReference type="PANTHER" id="PTHR46128">
    <property type="entry name" value="MITOCHONDRIAL GROUP I INTRON SPLICING FACTOR CCM1"/>
    <property type="match status" value="1"/>
</dbReference>
<feature type="repeat" description="PPR" evidence="2">
    <location>
        <begin position="332"/>
        <end position="366"/>
    </location>
</feature>
<organism evidence="4 5">
    <name type="scientific">Mortierella isabellina</name>
    <name type="common">Filamentous fungus</name>
    <name type="synonym">Umbelopsis isabellina</name>
    <dbReference type="NCBI Taxonomy" id="91625"/>
    <lineage>
        <taxon>Eukaryota</taxon>
        <taxon>Fungi</taxon>
        <taxon>Fungi incertae sedis</taxon>
        <taxon>Mucoromycota</taxon>
        <taxon>Mucoromycotina</taxon>
        <taxon>Umbelopsidomycetes</taxon>
        <taxon>Umbelopsidales</taxon>
        <taxon>Umbelopsidaceae</taxon>
        <taxon>Umbelopsis</taxon>
    </lineage>
</organism>
<proteinExistence type="inferred from homology"/>
<evidence type="ECO:0000313" key="5">
    <source>
        <dbReference type="Proteomes" id="UP000654370"/>
    </source>
</evidence>
<dbReference type="InterPro" id="IPR011990">
    <property type="entry name" value="TPR-like_helical_dom_sf"/>
</dbReference>
<sequence length="533" mass="61388">MRRALRLANSLKFRQERHVLSNTWPCCKTSSRTAIIPTFHPQDRIAINYLHESFFGTRTQHLHTLSQHNTAKETPFITTEREAAQQTFNSTRSKAMLLSTFHKSLGTQDIDTIWPLYVAMHRNGLAHHFSRRLYRNIFLYTTRAKATHQNLQRLLYIVSDMKAHGLKIRLTEYNALIRWTGGKTMKRPRGHQLTEALALLEELQQDSILDDNGTIDFKINPDIITYNTLISVACSVADLRTAQKLYHEMKARNVQPNIKTYTSLLSALARVHDVRAMEMMVERIRGKGIPNVDNTVTWNALLAGYSINGMKDNVYEMFRQMVDRSAGAPPPDAETFRVYIESLLHSQRLSEALGCLSNMETHGITPIAAIYNAFFDSLTHKVKSRMRNKIQDESNEKSIRILNELYDDMKKRNVQPNSRTMHVLVTALLDNGATKQAFSTFVELSQKGNQESKSFDPRLSVKQLTEQRTSKKPNVSIIPDDQLTQRLHLLLAEQEQSLEDEQSPFDWEHQHEDTNHDDDSTALDFEEKHVYCH</sequence>
<dbReference type="NCBIfam" id="TIGR00756">
    <property type="entry name" value="PPR"/>
    <property type="match status" value="2"/>
</dbReference>
<gene>
    <name evidence="4" type="ORF">INT43_007193</name>
</gene>
<dbReference type="InterPro" id="IPR002885">
    <property type="entry name" value="PPR_rpt"/>
</dbReference>
<dbReference type="PROSITE" id="PS51375">
    <property type="entry name" value="PPR"/>
    <property type="match status" value="4"/>
</dbReference>
<name>A0A8H7Q032_MORIS</name>
<feature type="repeat" description="PPR" evidence="2">
    <location>
        <begin position="257"/>
        <end position="291"/>
    </location>
</feature>
<dbReference type="Pfam" id="PF13041">
    <property type="entry name" value="PPR_2"/>
    <property type="match status" value="1"/>
</dbReference>
<feature type="region of interest" description="Disordered" evidence="3">
    <location>
        <begin position="498"/>
        <end position="521"/>
    </location>
</feature>
<dbReference type="AlphaFoldDB" id="A0A8H7Q032"/>
<evidence type="ECO:0000256" key="2">
    <source>
        <dbReference type="PROSITE-ProRule" id="PRU00708"/>
    </source>
</evidence>
<dbReference type="InterPro" id="IPR050872">
    <property type="entry name" value="PPR_P_subfamily"/>
</dbReference>
<protein>
    <recommendedName>
        <fullName evidence="6">Pentatricopeptide repeat-containing protein</fullName>
    </recommendedName>
</protein>
<comment type="caution">
    <text evidence="4">The sequence shown here is derived from an EMBL/GenBank/DDBJ whole genome shotgun (WGS) entry which is preliminary data.</text>
</comment>
<feature type="repeat" description="PPR" evidence="2">
    <location>
        <begin position="294"/>
        <end position="328"/>
    </location>
</feature>
<dbReference type="PANTHER" id="PTHR46128:SF329">
    <property type="entry name" value="MITOCHONDRIAL GROUP I INTRON SPLICING FACTOR DMR1"/>
    <property type="match status" value="1"/>
</dbReference>
<dbReference type="Proteomes" id="UP000654370">
    <property type="component" value="Unassembled WGS sequence"/>
</dbReference>
<accession>A0A8H7Q032</accession>
<evidence type="ECO:0000313" key="4">
    <source>
        <dbReference type="EMBL" id="KAG2182266.1"/>
    </source>
</evidence>
<feature type="region of interest" description="Disordered" evidence="3">
    <location>
        <begin position="449"/>
        <end position="475"/>
    </location>
</feature>
<dbReference type="EMBL" id="JAEPQZ010000004">
    <property type="protein sequence ID" value="KAG2182266.1"/>
    <property type="molecule type" value="Genomic_DNA"/>
</dbReference>
<dbReference type="Gene3D" id="1.25.40.10">
    <property type="entry name" value="Tetratricopeptide repeat domain"/>
    <property type="match status" value="3"/>
</dbReference>
<evidence type="ECO:0000256" key="3">
    <source>
        <dbReference type="SAM" id="MobiDB-lite"/>
    </source>
</evidence>
<feature type="compositionally biased region" description="Basic and acidic residues" evidence="3">
    <location>
        <begin position="506"/>
        <end position="521"/>
    </location>
</feature>